<dbReference type="Gene3D" id="3.30.420.380">
    <property type="match status" value="1"/>
</dbReference>
<evidence type="ECO:0008006" key="4">
    <source>
        <dbReference type="Google" id="ProtNLM"/>
    </source>
</evidence>
<evidence type="ECO:0000313" key="2">
    <source>
        <dbReference type="EMBL" id="RZO75604.1"/>
    </source>
</evidence>
<dbReference type="EMBL" id="SHAH01000051">
    <property type="protein sequence ID" value="RZO75604.1"/>
    <property type="molecule type" value="Genomic_DNA"/>
</dbReference>
<evidence type="ECO:0000256" key="1">
    <source>
        <dbReference type="SAM" id="Phobius"/>
    </source>
</evidence>
<reference evidence="2 3" key="1">
    <citation type="submission" date="2019-02" db="EMBL/GenBank/DDBJ databases">
        <title>Prokaryotic population dynamics and viral predation in marine succession experiment using metagenomics: the confinement effect.</title>
        <authorList>
            <person name="Haro-Moreno J.M."/>
            <person name="Rodriguez-Valera F."/>
            <person name="Lopez-Perez M."/>
        </authorList>
    </citation>
    <scope>NUCLEOTIDE SEQUENCE [LARGE SCALE GENOMIC DNA]</scope>
    <source>
        <strain evidence="2">MED-G158</strain>
    </source>
</reference>
<evidence type="ECO:0000313" key="3">
    <source>
        <dbReference type="Proteomes" id="UP000320404"/>
    </source>
</evidence>
<dbReference type="AlphaFoldDB" id="A0A520RZK9"/>
<organism evidence="2 3">
    <name type="scientific">OM182 bacterium</name>
    <dbReference type="NCBI Taxonomy" id="2510334"/>
    <lineage>
        <taxon>Bacteria</taxon>
        <taxon>Pseudomonadati</taxon>
        <taxon>Pseudomonadota</taxon>
        <taxon>Gammaproteobacteria</taxon>
        <taxon>OMG group</taxon>
        <taxon>OM182 clade</taxon>
    </lineage>
</organism>
<keyword evidence="1" id="KW-0472">Membrane</keyword>
<proteinExistence type="predicted"/>
<keyword evidence="1" id="KW-1133">Transmembrane helix</keyword>
<keyword evidence="1" id="KW-0812">Transmembrane</keyword>
<protein>
    <recommendedName>
        <fullName evidence="4">GspL cytoplasmic actin-ATPase-like domain-containing protein</fullName>
    </recommendedName>
</protein>
<sequence length="440" mass="48102">MADFLNQITALIPEGVRGKVLGNSGRELLAAVTDTLVVFGDGLLHLETGQSEKLINAAEVTNIEASNVGAAKATTSNAAAIATAARRLLNSTETPRTILLLLAPSEFAATQQDMLGMTGTNLRSAITLQRDSILPACEDTLALATANENPTGRVIALWTHADQLSDLFDAFAQYGLTLAAIAPRILALSAHNKTENLVDDDGCHTTFVRSRQGVLEQWLQIKNDELEEKAYAEQWQAELAQFESEAMQRADKLSSYTLTGSRSIEPDFAFFPAGSLAISRKAQRGRQFKLAAAVLAGILLVVALPFITQTLELQMATARLDSNRAMSAEAHEDQAVVVDFENRWGPINDFPNQDVATAMFRLQEVLAGEQLSSLELSEGLIRIQGTSSDPQAILQRLEQDPMFTEVVFSRATSNTRYYIDLRLATVNFEAYMVRYFPDET</sequence>
<dbReference type="Proteomes" id="UP000320404">
    <property type="component" value="Unassembled WGS sequence"/>
</dbReference>
<name>A0A520RZK9_9GAMM</name>
<accession>A0A520RZK9</accession>
<comment type="caution">
    <text evidence="2">The sequence shown here is derived from an EMBL/GenBank/DDBJ whole genome shotgun (WGS) entry which is preliminary data.</text>
</comment>
<gene>
    <name evidence="2" type="ORF">EVA69_04025</name>
</gene>
<feature type="transmembrane region" description="Helical" evidence="1">
    <location>
        <begin position="288"/>
        <end position="307"/>
    </location>
</feature>